<dbReference type="SUPFAM" id="SSF109604">
    <property type="entry name" value="HD-domain/PDEase-like"/>
    <property type="match status" value="1"/>
</dbReference>
<dbReference type="PANTHER" id="PTHR46246">
    <property type="entry name" value="GUANOSINE-3',5'-BIS(DIPHOSPHATE) 3'-PYROPHOSPHOHYDROLASE MESH1"/>
    <property type="match status" value="1"/>
</dbReference>
<dbReference type="EMBL" id="LAZR01035006">
    <property type="protein sequence ID" value="KKL28695.1"/>
    <property type="molecule type" value="Genomic_DNA"/>
</dbReference>
<gene>
    <name evidence="2" type="ORF">LCGC14_2372590</name>
</gene>
<evidence type="ECO:0000259" key="1">
    <source>
        <dbReference type="SMART" id="SM00471"/>
    </source>
</evidence>
<dbReference type="GO" id="GO:0008893">
    <property type="term" value="F:guanosine-3',5'-bis(diphosphate) 3'-diphosphatase activity"/>
    <property type="evidence" value="ECO:0007669"/>
    <property type="project" value="TreeGrafter"/>
</dbReference>
<comment type="caution">
    <text evidence="2">The sequence shown here is derived from an EMBL/GenBank/DDBJ whole genome shotgun (WGS) entry which is preliminary data.</text>
</comment>
<dbReference type="AlphaFoldDB" id="A0A0F9C3C9"/>
<evidence type="ECO:0000313" key="2">
    <source>
        <dbReference type="EMBL" id="KKL28695.1"/>
    </source>
</evidence>
<organism evidence="2">
    <name type="scientific">marine sediment metagenome</name>
    <dbReference type="NCBI Taxonomy" id="412755"/>
    <lineage>
        <taxon>unclassified sequences</taxon>
        <taxon>metagenomes</taxon>
        <taxon>ecological metagenomes</taxon>
    </lineage>
</organism>
<accession>A0A0F9C3C9</accession>
<dbReference type="Gene3D" id="1.10.3210.10">
    <property type="entry name" value="Hypothetical protein af1432"/>
    <property type="match status" value="1"/>
</dbReference>
<dbReference type="PANTHER" id="PTHR46246:SF1">
    <property type="entry name" value="GUANOSINE-3',5'-BIS(DIPHOSPHATE) 3'-PYROPHOSPHOHYDROLASE MESH1"/>
    <property type="match status" value="1"/>
</dbReference>
<feature type="domain" description="HD/PDEase" evidence="1">
    <location>
        <begin position="33"/>
        <end position="141"/>
    </location>
</feature>
<sequence>MPKHEDAGRDVRLIMKAVEFATRAHGKQVRKYSGLPYIVHPIAVARLLSENLPYDLDMIVAALLHDTVEDTDTSLATIHMLFGWRVTLLVKALTNPPSKENRATRKAADLKRLAAAGSAPQSIKLADLVDNVVDIVQWDQKFAKVFVGEMEALVNALTKADKWMQAIARGALTTAKKELGME</sequence>
<reference evidence="2" key="1">
    <citation type="journal article" date="2015" name="Nature">
        <title>Complex archaea that bridge the gap between prokaryotes and eukaryotes.</title>
        <authorList>
            <person name="Spang A."/>
            <person name="Saw J.H."/>
            <person name="Jorgensen S.L."/>
            <person name="Zaremba-Niedzwiedzka K."/>
            <person name="Martijn J."/>
            <person name="Lind A.E."/>
            <person name="van Eijk R."/>
            <person name="Schleper C."/>
            <person name="Guy L."/>
            <person name="Ettema T.J."/>
        </authorList>
    </citation>
    <scope>NUCLEOTIDE SEQUENCE</scope>
</reference>
<dbReference type="InterPro" id="IPR003607">
    <property type="entry name" value="HD/PDEase_dom"/>
</dbReference>
<dbReference type="SMART" id="SM00471">
    <property type="entry name" value="HDc"/>
    <property type="match status" value="1"/>
</dbReference>
<proteinExistence type="predicted"/>
<protein>
    <recommendedName>
        <fullName evidence="1">HD/PDEase domain-containing protein</fullName>
    </recommendedName>
</protein>
<dbReference type="InterPro" id="IPR052194">
    <property type="entry name" value="MESH1"/>
</dbReference>
<dbReference type="Pfam" id="PF13328">
    <property type="entry name" value="HD_4"/>
    <property type="match status" value="1"/>
</dbReference>
<name>A0A0F9C3C9_9ZZZZ</name>